<evidence type="ECO:0000256" key="6">
    <source>
        <dbReference type="ARBA" id="ARBA00023136"/>
    </source>
</evidence>
<keyword evidence="5 7" id="KW-1133">Transmembrane helix</keyword>
<gene>
    <name evidence="9" type="ORF">GNP35_01805</name>
</gene>
<reference evidence="9 10" key="1">
    <citation type="submission" date="2019-11" db="EMBL/GenBank/DDBJ databases">
        <title>P. haliotis isolates from Z. marina roots.</title>
        <authorList>
            <person name="Cohen M."/>
            <person name="Jospin G."/>
            <person name="Eisen J.A."/>
            <person name="Coil D.A."/>
        </authorList>
    </citation>
    <scope>NUCLEOTIDE SEQUENCE [LARGE SCALE GENOMIC DNA]</scope>
    <source>
        <strain evidence="9 10">UCD-MCMsp1aY</strain>
    </source>
</reference>
<evidence type="ECO:0000313" key="9">
    <source>
        <dbReference type="EMBL" id="MUH71339.1"/>
    </source>
</evidence>
<keyword evidence="3 9" id="KW-0808">Transferase</keyword>
<evidence type="ECO:0000256" key="1">
    <source>
        <dbReference type="ARBA" id="ARBA00004141"/>
    </source>
</evidence>
<dbReference type="PANTHER" id="PTHR30576">
    <property type="entry name" value="COLANIC BIOSYNTHESIS UDP-GLUCOSE LIPID CARRIER TRANSFERASE"/>
    <property type="match status" value="1"/>
</dbReference>
<proteinExistence type="inferred from homology"/>
<sequence>MKFSQSGILHNNQTFVSLMQRVIDIIVIVGSLLAAVLYLGLTWKLQHTTAAVVAVFLFHFTSELDNLYISWRGLSVFKELKKAFVHWFIASSAIFLSVGFVFTDYLKSQQMQLIWFFLAGVLLVSYRLVLRLLLRKLRQSGHNTRTVVIAGAGDLGHKLAFKMQESPSLGLIFKGFYDDSSKPKHPEQVKGNLIQLVADCKAGGIDRVYLALPMRAEERLKWLMKELADTTASVYLVPDIFTFNLLHSRSDVISGIPTISIYDSPIDGSNGIIKRIEDIVFASIILVMISPFLLAIGLAVKFTSKGPILFKQNRYGIDGKPIKVWKFRSMKVMEDGAKVTQATKNDSRLTPIGSFIRRTSLDELPQFFNVITGQMSIVGPRPHAVAHNEEYRKLIEGYMLRHKVKPGITGWAQINGWRGETDTLEKMEKRIEYDLEYIRNWSLWFDVKIIIGTVFKGFINKNAY</sequence>
<dbReference type="InterPro" id="IPR017475">
    <property type="entry name" value="EPS_sugar_tfrase"/>
</dbReference>
<dbReference type="Gene3D" id="3.40.50.720">
    <property type="entry name" value="NAD(P)-binding Rossmann-like Domain"/>
    <property type="match status" value="1"/>
</dbReference>
<comment type="subcellular location">
    <subcellularLocation>
        <location evidence="1">Membrane</location>
        <topology evidence="1">Multi-pass membrane protein</topology>
    </subcellularLocation>
</comment>
<feature type="transmembrane region" description="Helical" evidence="7">
    <location>
        <begin position="49"/>
        <end position="71"/>
    </location>
</feature>
<keyword evidence="4 7" id="KW-0812">Transmembrane</keyword>
<dbReference type="InterPro" id="IPR017473">
    <property type="entry name" value="Undecaprenyl-P_gluc_Ptfrase"/>
</dbReference>
<protein>
    <submittedName>
        <fullName evidence="9">Undecaprenyl-phosphate glucose phosphotransferase</fullName>
        <ecNumber evidence="9">2.7.8.31</ecNumber>
    </submittedName>
</protein>
<comment type="similarity">
    <text evidence="2">Belongs to the bacterial sugar transferase family.</text>
</comment>
<feature type="transmembrane region" description="Helical" evidence="7">
    <location>
        <begin position="21"/>
        <end position="43"/>
    </location>
</feature>
<dbReference type="InterPro" id="IPR003362">
    <property type="entry name" value="Bact_transf"/>
</dbReference>
<evidence type="ECO:0000313" key="10">
    <source>
        <dbReference type="Proteomes" id="UP000439994"/>
    </source>
</evidence>
<dbReference type="NCBIfam" id="TIGR03025">
    <property type="entry name" value="EPS_sugtrans"/>
    <property type="match status" value="1"/>
</dbReference>
<evidence type="ECO:0000256" key="2">
    <source>
        <dbReference type="ARBA" id="ARBA00006464"/>
    </source>
</evidence>
<keyword evidence="10" id="KW-1185">Reference proteome</keyword>
<feature type="transmembrane region" description="Helical" evidence="7">
    <location>
        <begin position="114"/>
        <end position="134"/>
    </location>
</feature>
<dbReference type="PANTHER" id="PTHR30576:SF21">
    <property type="entry name" value="UDP-GLUCOSE:UNDECAPRENYL-PHOSPHATE GLUCOSE-1-PHOSPHATE TRANSFERASE"/>
    <property type="match status" value="1"/>
</dbReference>
<dbReference type="Pfam" id="PF02397">
    <property type="entry name" value="Bac_transf"/>
    <property type="match status" value="1"/>
</dbReference>
<dbReference type="OrthoDB" id="9808602at2"/>
<feature type="domain" description="Bacterial sugar transferase" evidence="8">
    <location>
        <begin position="274"/>
        <end position="456"/>
    </location>
</feature>
<dbReference type="EC" id="2.7.8.31" evidence="9"/>
<evidence type="ECO:0000256" key="7">
    <source>
        <dbReference type="SAM" id="Phobius"/>
    </source>
</evidence>
<keyword evidence="6 7" id="KW-0472">Membrane</keyword>
<dbReference type="GO" id="GO:0009242">
    <property type="term" value="P:colanic acid biosynthetic process"/>
    <property type="evidence" value="ECO:0007669"/>
    <property type="project" value="TreeGrafter"/>
</dbReference>
<dbReference type="InterPro" id="IPR036291">
    <property type="entry name" value="NAD(P)-bd_dom_sf"/>
</dbReference>
<dbReference type="NCBIfam" id="TIGR03023">
    <property type="entry name" value="WcaJ_sugtrans"/>
    <property type="match status" value="1"/>
</dbReference>
<dbReference type="RefSeq" id="WP_155693979.1">
    <property type="nucleotide sequence ID" value="NZ_WOCD01000001.1"/>
</dbReference>
<feature type="transmembrane region" description="Helical" evidence="7">
    <location>
        <begin position="279"/>
        <end position="300"/>
    </location>
</feature>
<dbReference type="Proteomes" id="UP000439994">
    <property type="component" value="Unassembled WGS sequence"/>
</dbReference>
<evidence type="ECO:0000259" key="8">
    <source>
        <dbReference type="Pfam" id="PF02397"/>
    </source>
</evidence>
<evidence type="ECO:0000256" key="5">
    <source>
        <dbReference type="ARBA" id="ARBA00022989"/>
    </source>
</evidence>
<dbReference type="EMBL" id="WOCD01000001">
    <property type="protein sequence ID" value="MUH71339.1"/>
    <property type="molecule type" value="Genomic_DNA"/>
</dbReference>
<dbReference type="Pfam" id="PF13727">
    <property type="entry name" value="CoA_binding_3"/>
    <property type="match status" value="1"/>
</dbReference>
<organism evidence="9 10">
    <name type="scientific">Psychrosphaera haliotis</name>
    <dbReference type="NCBI Taxonomy" id="555083"/>
    <lineage>
        <taxon>Bacteria</taxon>
        <taxon>Pseudomonadati</taxon>
        <taxon>Pseudomonadota</taxon>
        <taxon>Gammaproteobacteria</taxon>
        <taxon>Alteromonadales</taxon>
        <taxon>Pseudoalteromonadaceae</taxon>
        <taxon>Psychrosphaera</taxon>
    </lineage>
</organism>
<evidence type="ECO:0000256" key="4">
    <source>
        <dbReference type="ARBA" id="ARBA00022692"/>
    </source>
</evidence>
<feature type="transmembrane region" description="Helical" evidence="7">
    <location>
        <begin position="83"/>
        <end position="102"/>
    </location>
</feature>
<dbReference type="GO" id="GO:0016020">
    <property type="term" value="C:membrane"/>
    <property type="evidence" value="ECO:0007669"/>
    <property type="project" value="UniProtKB-SubCell"/>
</dbReference>
<dbReference type="GO" id="GO:0089702">
    <property type="term" value="F:undecaprenyl-phosphate glucose phosphotransferase activity"/>
    <property type="evidence" value="ECO:0007669"/>
    <property type="project" value="UniProtKB-EC"/>
</dbReference>
<comment type="caution">
    <text evidence="9">The sequence shown here is derived from an EMBL/GenBank/DDBJ whole genome shotgun (WGS) entry which is preliminary data.</text>
</comment>
<evidence type="ECO:0000256" key="3">
    <source>
        <dbReference type="ARBA" id="ARBA00022679"/>
    </source>
</evidence>
<name>A0A6N8F7F6_9GAMM</name>
<dbReference type="SUPFAM" id="SSF51735">
    <property type="entry name" value="NAD(P)-binding Rossmann-fold domains"/>
    <property type="match status" value="1"/>
</dbReference>
<accession>A0A6N8F7F6</accession>
<dbReference type="AlphaFoldDB" id="A0A6N8F7F6"/>